<dbReference type="PANTHER" id="PTHR45749:SF21">
    <property type="entry name" value="DUF4371 DOMAIN-CONTAINING PROTEIN"/>
    <property type="match status" value="1"/>
</dbReference>
<dbReference type="InterPro" id="IPR008906">
    <property type="entry name" value="HATC_C_dom"/>
</dbReference>
<accession>A0A6G0Y4F4</accession>
<dbReference type="GO" id="GO:0046983">
    <property type="term" value="F:protein dimerization activity"/>
    <property type="evidence" value="ECO:0007669"/>
    <property type="project" value="InterPro"/>
</dbReference>
<evidence type="ECO:0000313" key="3">
    <source>
        <dbReference type="Proteomes" id="UP000478052"/>
    </source>
</evidence>
<comment type="caution">
    <text evidence="2">The sequence shown here is derived from an EMBL/GenBank/DDBJ whole genome shotgun (WGS) entry which is preliminary data.</text>
</comment>
<name>A0A6G0Y4F4_APHCR</name>
<dbReference type="InterPro" id="IPR006580">
    <property type="entry name" value="Znf_TTF"/>
</dbReference>
<keyword evidence="3" id="KW-1185">Reference proteome</keyword>
<protein>
    <submittedName>
        <fullName evidence="2">Zinc finger MYM-type protein 1-like</fullName>
    </submittedName>
</protein>
<dbReference type="Pfam" id="PF05699">
    <property type="entry name" value="Dimer_Tnp_hAT"/>
    <property type="match status" value="1"/>
</dbReference>
<organism evidence="2 3">
    <name type="scientific">Aphis craccivora</name>
    <name type="common">Cowpea aphid</name>
    <dbReference type="NCBI Taxonomy" id="307492"/>
    <lineage>
        <taxon>Eukaryota</taxon>
        <taxon>Metazoa</taxon>
        <taxon>Ecdysozoa</taxon>
        <taxon>Arthropoda</taxon>
        <taxon>Hexapoda</taxon>
        <taxon>Insecta</taxon>
        <taxon>Pterygota</taxon>
        <taxon>Neoptera</taxon>
        <taxon>Paraneoptera</taxon>
        <taxon>Hemiptera</taxon>
        <taxon>Sternorrhyncha</taxon>
        <taxon>Aphidomorpha</taxon>
        <taxon>Aphidoidea</taxon>
        <taxon>Aphididae</taxon>
        <taxon>Aphidini</taxon>
        <taxon>Aphis</taxon>
        <taxon>Aphis</taxon>
    </lineage>
</organism>
<dbReference type="InterPro" id="IPR012337">
    <property type="entry name" value="RNaseH-like_sf"/>
</dbReference>
<gene>
    <name evidence="2" type="ORF">FWK35_00034250</name>
</gene>
<dbReference type="EMBL" id="VUJU01006206">
    <property type="protein sequence ID" value="KAF0749154.1"/>
    <property type="molecule type" value="Genomic_DNA"/>
</dbReference>
<dbReference type="Pfam" id="PF14291">
    <property type="entry name" value="DUF4371"/>
    <property type="match status" value="1"/>
</dbReference>
<sequence length="1009" mass="115181">MGKRRKVQCESCGSIFNNDFQKKHENALHGGKRVKIKVPGAPANPFVASVGSNNMKSNSLENVNSELAFKTNVLVEKNDVSTVTIEKNDVSTVTSINMDDVNLDVSNSQHVNLLENVNSELAFKTNVLVEKNDVSTVTSINMDDVNLDVSNSQHVNLLENVNLKYLPSKTTESENNKTNNLTDSLLNCAGQFRYLFDYIKLCKPIIHNFQEAEVLNAYKIVVEIKEAIDNIIKISNSVLEKCNDVTAQLESQSGNVSEIEVIDSVVEHDPGKRTKIISDNQRQYLIMLGPHQPKLNVYPRTAKYSFKYSWFEEFPHLEYSIVKDAAFCYVCYLFPCGAGREKSENNWTVIGVKNWKKMKGNNGTNNIGKLKKHFSSETHKAALYEFCHFMNKNNHIDIMLDKNKRQKIIQEERDHAFHTEVISILFDVAKTLGRQSLAFRGSADDENGNFKQIIYLISRHCPLLKEWLDSSRFRPYHTSYMSPKSQNEFINILGTSIKSNISKTVNDAKQFAVMADTTPDLSHKDILSVVVRFVNDKGKPEERLLEVREIVDKTGKGMANEILETLRTNNLDLQNLVFQSYDFANNMSGQFNGAQQKISEAIGRKIPYIPCKAHRINTFIEHACDSSLIVSDLFSIVQELYVFFSSSTKRYGPLLNKLNEIENSLKLRNLSQTRWTARAEALKSLWISYPIIIDALDNIVEEKKIDKKTKNTAFSLSKKLISVDFVVSLMFMKNIMYKLKLLTECLESAELNITDATLFISSTLKSLDIINSDLENMNNLIQSAIVFLKKYDVDAEKEFSVRHRRRIAPKNLDIYRSNAFEFSFFSFYRKEFKMVLDKLNGLIKDHLEKSINDIKPLYSMFKPPFSKELLTETLIQDAIQFLPNNIEIDTSTLQCELEVLYDQCQNKSTMSDLAIVSHELKTALPLANLLCRLSCTAPVTVAGNERSFSKLKIVKNYLRTTQEDSRLNNLMLLSSEKDLVDKISLNEMAQKWATLKKRRILIINNNNDK</sequence>
<dbReference type="OrthoDB" id="6602803at2759"/>
<dbReference type="InterPro" id="IPR025398">
    <property type="entry name" value="DUF4371"/>
</dbReference>
<feature type="non-terminal residue" evidence="2">
    <location>
        <position position="1009"/>
    </location>
</feature>
<feature type="domain" description="TTF-type" evidence="1">
    <location>
        <begin position="302"/>
        <end position="402"/>
    </location>
</feature>
<dbReference type="SMART" id="SM00597">
    <property type="entry name" value="ZnF_TTF"/>
    <property type="match status" value="1"/>
</dbReference>
<dbReference type="AlphaFoldDB" id="A0A6G0Y4F4"/>
<evidence type="ECO:0000313" key="2">
    <source>
        <dbReference type="EMBL" id="KAF0749154.1"/>
    </source>
</evidence>
<dbReference type="PANTHER" id="PTHR45749">
    <property type="match status" value="1"/>
</dbReference>
<evidence type="ECO:0000259" key="1">
    <source>
        <dbReference type="SMART" id="SM00597"/>
    </source>
</evidence>
<dbReference type="Proteomes" id="UP000478052">
    <property type="component" value="Unassembled WGS sequence"/>
</dbReference>
<dbReference type="SUPFAM" id="SSF53098">
    <property type="entry name" value="Ribonuclease H-like"/>
    <property type="match status" value="1"/>
</dbReference>
<reference evidence="2 3" key="1">
    <citation type="submission" date="2019-08" db="EMBL/GenBank/DDBJ databases">
        <title>Whole genome of Aphis craccivora.</title>
        <authorList>
            <person name="Voronova N.V."/>
            <person name="Shulinski R.S."/>
            <person name="Bandarenka Y.V."/>
            <person name="Zhorov D.G."/>
            <person name="Warner D."/>
        </authorList>
    </citation>
    <scope>NUCLEOTIDE SEQUENCE [LARGE SCALE GENOMIC DNA]</scope>
    <source>
        <strain evidence="2">180601</strain>
        <tissue evidence="2">Whole Body</tissue>
    </source>
</reference>
<proteinExistence type="predicted"/>